<evidence type="ECO:0000256" key="1">
    <source>
        <dbReference type="ARBA" id="ARBA00022516"/>
    </source>
</evidence>
<accession>A0AAW0EB75</accession>
<gene>
    <name evidence="9" type="ORF">R3P38DRAFT_2830832</name>
</gene>
<comment type="caution">
    <text evidence="9">The sequence shown here is derived from an EMBL/GenBank/DDBJ whole genome shotgun (WGS) entry which is preliminary data.</text>
</comment>
<dbReference type="InterPro" id="IPR008278">
    <property type="entry name" value="4-PPantetheinyl_Trfase_dom"/>
</dbReference>
<dbReference type="Gene3D" id="3.90.470.20">
    <property type="entry name" value="4'-phosphopantetheinyl transferase domain"/>
    <property type="match status" value="1"/>
</dbReference>
<dbReference type="Proteomes" id="UP001362999">
    <property type="component" value="Unassembled WGS sequence"/>
</dbReference>
<keyword evidence="7" id="KW-0275">Fatty acid biosynthesis</keyword>
<protein>
    <submittedName>
        <fullName evidence="9">4'-phosphopantetheinyl transferase</fullName>
    </submittedName>
</protein>
<dbReference type="EMBL" id="JAWWNJ010000002">
    <property type="protein sequence ID" value="KAK7061665.1"/>
    <property type="molecule type" value="Genomic_DNA"/>
</dbReference>
<organism evidence="9 10">
    <name type="scientific">Favolaschia claudopus</name>
    <dbReference type="NCBI Taxonomy" id="2862362"/>
    <lineage>
        <taxon>Eukaryota</taxon>
        <taxon>Fungi</taxon>
        <taxon>Dikarya</taxon>
        <taxon>Basidiomycota</taxon>
        <taxon>Agaricomycotina</taxon>
        <taxon>Agaricomycetes</taxon>
        <taxon>Agaricomycetidae</taxon>
        <taxon>Agaricales</taxon>
        <taxon>Marasmiineae</taxon>
        <taxon>Mycenaceae</taxon>
        <taxon>Favolaschia</taxon>
    </lineage>
</organism>
<dbReference type="GO" id="GO:0008897">
    <property type="term" value="F:holo-[acyl-carrier-protein] synthase activity"/>
    <property type="evidence" value="ECO:0007669"/>
    <property type="project" value="InterPro"/>
</dbReference>
<evidence type="ECO:0000313" key="9">
    <source>
        <dbReference type="EMBL" id="KAK7061665.1"/>
    </source>
</evidence>
<keyword evidence="1" id="KW-0444">Lipid biosynthesis</keyword>
<dbReference type="AlphaFoldDB" id="A0AAW0EB75"/>
<dbReference type="SUPFAM" id="SSF56214">
    <property type="entry name" value="4'-phosphopantetheinyl transferase"/>
    <property type="match status" value="1"/>
</dbReference>
<keyword evidence="3" id="KW-0479">Metal-binding</keyword>
<name>A0AAW0EB75_9AGAR</name>
<evidence type="ECO:0000256" key="7">
    <source>
        <dbReference type="ARBA" id="ARBA00023160"/>
    </source>
</evidence>
<dbReference type="NCBIfam" id="TIGR00556">
    <property type="entry name" value="pantethn_trn"/>
    <property type="match status" value="1"/>
</dbReference>
<dbReference type="InterPro" id="IPR004568">
    <property type="entry name" value="Ppantetheine-prot_Trfase_dom"/>
</dbReference>
<feature type="domain" description="4'-phosphopantetheinyl transferase" evidence="8">
    <location>
        <begin position="5"/>
        <end position="94"/>
    </location>
</feature>
<dbReference type="Pfam" id="PF01648">
    <property type="entry name" value="ACPS"/>
    <property type="match status" value="1"/>
</dbReference>
<dbReference type="GO" id="GO:0000287">
    <property type="term" value="F:magnesium ion binding"/>
    <property type="evidence" value="ECO:0007669"/>
    <property type="project" value="InterPro"/>
</dbReference>
<keyword evidence="2 9" id="KW-0808">Transferase</keyword>
<dbReference type="InterPro" id="IPR037143">
    <property type="entry name" value="4-PPantetheinyl_Trfase_dom_sf"/>
</dbReference>
<evidence type="ECO:0000256" key="5">
    <source>
        <dbReference type="ARBA" id="ARBA00022842"/>
    </source>
</evidence>
<evidence type="ECO:0000259" key="8">
    <source>
        <dbReference type="Pfam" id="PF01648"/>
    </source>
</evidence>
<evidence type="ECO:0000256" key="3">
    <source>
        <dbReference type="ARBA" id="ARBA00022723"/>
    </source>
</evidence>
<evidence type="ECO:0000256" key="6">
    <source>
        <dbReference type="ARBA" id="ARBA00023098"/>
    </source>
</evidence>
<dbReference type="GO" id="GO:0006633">
    <property type="term" value="P:fatty acid biosynthetic process"/>
    <property type="evidence" value="ECO:0007669"/>
    <property type="project" value="UniProtKB-KW"/>
</dbReference>
<evidence type="ECO:0000256" key="4">
    <source>
        <dbReference type="ARBA" id="ARBA00022832"/>
    </source>
</evidence>
<sequence length="129" mass="14450">MSILGIGVDVVHVPRIVALLRRYPQKLPSRILSPYEASESHLLVDPQFIAVRWAVKEAAYKALYPYHKPTWKQLSYHGFQNGRKPALVYTPQAPSDENTKNWGPIHVSVSHDGDYVFASVLVEAAALTV</sequence>
<evidence type="ECO:0000256" key="2">
    <source>
        <dbReference type="ARBA" id="ARBA00022679"/>
    </source>
</evidence>
<dbReference type="InterPro" id="IPR002582">
    <property type="entry name" value="ACPS"/>
</dbReference>
<keyword evidence="5" id="KW-0460">Magnesium</keyword>
<dbReference type="HAMAP" id="MF_00101">
    <property type="entry name" value="AcpS"/>
    <property type="match status" value="1"/>
</dbReference>
<proteinExistence type="inferred from homology"/>
<keyword evidence="10" id="KW-1185">Reference proteome</keyword>
<evidence type="ECO:0000313" key="10">
    <source>
        <dbReference type="Proteomes" id="UP001362999"/>
    </source>
</evidence>
<reference evidence="9 10" key="1">
    <citation type="journal article" date="2024" name="J Genomics">
        <title>Draft genome sequencing and assembly of Favolaschia claudopus CIRM-BRFM 2984 isolated from oak limbs.</title>
        <authorList>
            <person name="Navarro D."/>
            <person name="Drula E."/>
            <person name="Chaduli D."/>
            <person name="Cazenave R."/>
            <person name="Ahrendt S."/>
            <person name="Wang J."/>
            <person name="Lipzen A."/>
            <person name="Daum C."/>
            <person name="Barry K."/>
            <person name="Grigoriev I.V."/>
            <person name="Favel A."/>
            <person name="Rosso M.N."/>
            <person name="Martin F."/>
        </authorList>
    </citation>
    <scope>NUCLEOTIDE SEQUENCE [LARGE SCALE GENOMIC DNA]</scope>
    <source>
        <strain evidence="9 10">CIRM-BRFM 2984</strain>
    </source>
</reference>
<keyword evidence="4" id="KW-0276">Fatty acid metabolism</keyword>
<keyword evidence="6" id="KW-0443">Lipid metabolism</keyword>